<evidence type="ECO:0000313" key="6">
    <source>
        <dbReference type="Proteomes" id="UP000746747"/>
    </source>
</evidence>
<feature type="domain" description="SOCS box" evidence="4">
    <location>
        <begin position="528"/>
        <end position="574"/>
    </location>
</feature>
<gene>
    <name evidence="5" type="ORF">CJOHNSTONI_LOCUS7602</name>
</gene>
<dbReference type="OrthoDB" id="366390at2759"/>
<sequence>MRSIAVEWRRTAKEEEERDVQRVTKSDWTSSNIQGFEEPIVVESNVTVGVACRLGNVELTQQLLRAGYGAFPDDRSWWPIHEAAYGLHLECCKALVDSGRCNVNAQAHDSVTPLMLVCRMSYRHDEALQVARYLLDNGANPNSRTLDEMTPLIQAIKSKNTALALLLIDRGANPLDVWYDGWSALHESADTKDLVMMRRLINLGADIFAVDTNKHTALMVAVQENFYPGVKLLLEVAGDRAAELADISVENGLTCIMAAADAGFEDILALLISHGADCNITQHPVWGDDGSRIHAIAAAALSNHPKCVELLIPHVDKETLKETEVDPVSAAAYSGSYESICLLLDAGFSTEVPMCSCEPVGMIIPYLRPLFSRRYHTPLREAVRKGYTSVVEKLLKAGAKMTYVKNCFSPFLFAFRNRIDPVILYKFLENDVDINAMSIERTCDVPDALVSALGTCNRRQLFLLLNCGLDPALKNWCRCRNGYSLMYDVMQTTYVTDVDRLMKLLVLFSPGIPNCCNEVIEVVGAQPKVPKLLHLSRLAVRKCFRTSKLLHGRFLEYLPIPKSLRDYMTFQPIPEELLPS</sequence>
<evidence type="ECO:0000313" key="5">
    <source>
        <dbReference type="EMBL" id="CAG9537839.1"/>
    </source>
</evidence>
<dbReference type="Pfam" id="PF12796">
    <property type="entry name" value="Ank_2"/>
    <property type="match status" value="2"/>
</dbReference>
<evidence type="ECO:0000256" key="1">
    <source>
        <dbReference type="ARBA" id="ARBA00022737"/>
    </source>
</evidence>
<evidence type="ECO:0000259" key="4">
    <source>
        <dbReference type="PROSITE" id="PS50225"/>
    </source>
</evidence>
<dbReference type="SUPFAM" id="SSF158235">
    <property type="entry name" value="SOCS box-like"/>
    <property type="match status" value="1"/>
</dbReference>
<feature type="repeat" description="ANK" evidence="3">
    <location>
        <begin position="374"/>
        <end position="406"/>
    </location>
</feature>
<dbReference type="InterPro" id="IPR036036">
    <property type="entry name" value="SOCS_box-like_dom_sf"/>
</dbReference>
<dbReference type="EMBL" id="CAKAEH010001592">
    <property type="protein sequence ID" value="CAG9537839.1"/>
    <property type="molecule type" value="Genomic_DNA"/>
</dbReference>
<dbReference type="Pfam" id="PF07525">
    <property type="entry name" value="SOCS_box"/>
    <property type="match status" value="1"/>
</dbReference>
<protein>
    <recommendedName>
        <fullName evidence="4">SOCS box domain-containing protein</fullName>
    </recommendedName>
</protein>
<keyword evidence="1" id="KW-0677">Repeat</keyword>
<dbReference type="InterPro" id="IPR001496">
    <property type="entry name" value="SOCS_box"/>
</dbReference>
<feature type="repeat" description="ANK" evidence="3">
    <location>
        <begin position="180"/>
        <end position="212"/>
    </location>
</feature>
<dbReference type="SUPFAM" id="SSF48403">
    <property type="entry name" value="Ankyrin repeat"/>
    <property type="match status" value="2"/>
</dbReference>
<dbReference type="Gene3D" id="1.25.40.20">
    <property type="entry name" value="Ankyrin repeat-containing domain"/>
    <property type="match status" value="3"/>
</dbReference>
<dbReference type="GO" id="GO:0035556">
    <property type="term" value="P:intracellular signal transduction"/>
    <property type="evidence" value="ECO:0007669"/>
    <property type="project" value="InterPro"/>
</dbReference>
<proteinExistence type="predicted"/>
<dbReference type="Pfam" id="PF00023">
    <property type="entry name" value="Ank"/>
    <property type="match status" value="1"/>
</dbReference>
<feature type="repeat" description="ANK" evidence="3">
    <location>
        <begin position="251"/>
        <end position="283"/>
    </location>
</feature>
<dbReference type="InterPro" id="IPR036770">
    <property type="entry name" value="Ankyrin_rpt-contain_sf"/>
</dbReference>
<dbReference type="PROSITE" id="PS50297">
    <property type="entry name" value="ANK_REP_REGION"/>
    <property type="match status" value="3"/>
</dbReference>
<comment type="caution">
    <text evidence="5">The sequence shown here is derived from an EMBL/GenBank/DDBJ whole genome shotgun (WGS) entry which is preliminary data.</text>
</comment>
<dbReference type="AlphaFoldDB" id="A0A8J2MBH2"/>
<reference evidence="5" key="1">
    <citation type="submission" date="2021-09" db="EMBL/GenBank/DDBJ databases">
        <authorList>
            <consortium name="Pathogen Informatics"/>
        </authorList>
    </citation>
    <scope>NUCLEOTIDE SEQUENCE</scope>
</reference>
<organism evidence="5 6">
    <name type="scientific">Cercopithifilaria johnstoni</name>
    <dbReference type="NCBI Taxonomy" id="2874296"/>
    <lineage>
        <taxon>Eukaryota</taxon>
        <taxon>Metazoa</taxon>
        <taxon>Ecdysozoa</taxon>
        <taxon>Nematoda</taxon>
        <taxon>Chromadorea</taxon>
        <taxon>Rhabditida</taxon>
        <taxon>Spirurina</taxon>
        <taxon>Spiruromorpha</taxon>
        <taxon>Filarioidea</taxon>
        <taxon>Onchocercidae</taxon>
        <taxon>Cercopithifilaria</taxon>
    </lineage>
</organism>
<dbReference type="PROSITE" id="PS50225">
    <property type="entry name" value="SOCS"/>
    <property type="match status" value="1"/>
</dbReference>
<accession>A0A8J2MBH2</accession>
<evidence type="ECO:0000256" key="2">
    <source>
        <dbReference type="ARBA" id="ARBA00023043"/>
    </source>
</evidence>
<keyword evidence="6" id="KW-1185">Reference proteome</keyword>
<dbReference type="InterPro" id="IPR002110">
    <property type="entry name" value="Ankyrin_rpt"/>
</dbReference>
<dbReference type="SMART" id="SM00969">
    <property type="entry name" value="SOCS_box"/>
    <property type="match status" value="1"/>
</dbReference>
<dbReference type="PANTHER" id="PTHR24198:SF165">
    <property type="entry name" value="ANKYRIN REPEAT-CONTAINING PROTEIN-RELATED"/>
    <property type="match status" value="1"/>
</dbReference>
<keyword evidence="2 3" id="KW-0040">ANK repeat</keyword>
<evidence type="ECO:0000256" key="3">
    <source>
        <dbReference type="PROSITE-ProRule" id="PRU00023"/>
    </source>
</evidence>
<name>A0A8J2MBH2_9BILA</name>
<dbReference type="PANTHER" id="PTHR24198">
    <property type="entry name" value="ANKYRIN REPEAT AND PROTEIN KINASE DOMAIN-CONTAINING PROTEIN"/>
    <property type="match status" value="1"/>
</dbReference>
<dbReference type="Proteomes" id="UP000746747">
    <property type="component" value="Unassembled WGS sequence"/>
</dbReference>
<dbReference type="SMART" id="SM00248">
    <property type="entry name" value="ANK"/>
    <property type="match status" value="10"/>
</dbReference>
<dbReference type="PROSITE" id="PS50088">
    <property type="entry name" value="ANK_REPEAT"/>
    <property type="match status" value="3"/>
</dbReference>